<gene>
    <name evidence="7" type="ORF">QE417_001224</name>
</gene>
<dbReference type="InterPro" id="IPR005887">
    <property type="entry name" value="GH92_a_mannosidase_put"/>
</dbReference>
<dbReference type="PANTHER" id="PTHR12143:SF38">
    <property type="entry name" value="ALPHA-1,2-MANNOSIDASE FAMILY PROTEIN (AFU_ORTHOLOGUE AFUA_5G10520)"/>
    <property type="match status" value="1"/>
</dbReference>
<evidence type="ECO:0000256" key="2">
    <source>
        <dbReference type="ARBA" id="ARBA00011245"/>
    </source>
</evidence>
<accession>A0ABU3GQT5</accession>
<dbReference type="Pfam" id="PF07971">
    <property type="entry name" value="Glyco_hydro_92"/>
    <property type="match status" value="1"/>
</dbReference>
<evidence type="ECO:0000259" key="5">
    <source>
        <dbReference type="Pfam" id="PF07971"/>
    </source>
</evidence>
<comment type="cofactor">
    <cofactor evidence="1">
        <name>Ca(2+)</name>
        <dbReference type="ChEBI" id="CHEBI:29108"/>
    </cofactor>
</comment>
<dbReference type="InterPro" id="IPR041371">
    <property type="entry name" value="GH92_N"/>
</dbReference>
<proteinExistence type="predicted"/>
<dbReference type="Proteomes" id="UP001258315">
    <property type="component" value="Unassembled WGS sequence"/>
</dbReference>
<dbReference type="Gene3D" id="1.20.1050.60">
    <property type="entry name" value="alpha-1,2-mannosidase"/>
    <property type="match status" value="1"/>
</dbReference>
<dbReference type="InterPro" id="IPR012939">
    <property type="entry name" value="Glyco_hydro_92"/>
</dbReference>
<dbReference type="RefSeq" id="WP_311948355.1">
    <property type="nucleotide sequence ID" value="NZ_JAVLVU010000001.1"/>
</dbReference>
<comment type="subunit">
    <text evidence="2">Monomer.</text>
</comment>
<keyword evidence="4" id="KW-0732">Signal</keyword>
<organism evidence="7 8">
    <name type="scientific">Mucilaginibacter terrae</name>
    <dbReference type="NCBI Taxonomy" id="1955052"/>
    <lineage>
        <taxon>Bacteria</taxon>
        <taxon>Pseudomonadati</taxon>
        <taxon>Bacteroidota</taxon>
        <taxon>Sphingobacteriia</taxon>
        <taxon>Sphingobacteriales</taxon>
        <taxon>Sphingobacteriaceae</taxon>
        <taxon>Mucilaginibacter</taxon>
    </lineage>
</organism>
<evidence type="ECO:0000256" key="1">
    <source>
        <dbReference type="ARBA" id="ARBA00001913"/>
    </source>
</evidence>
<dbReference type="InterPro" id="IPR050883">
    <property type="entry name" value="PNGase"/>
</dbReference>
<evidence type="ECO:0000259" key="6">
    <source>
        <dbReference type="Pfam" id="PF17678"/>
    </source>
</evidence>
<evidence type="ECO:0000313" key="8">
    <source>
        <dbReference type="Proteomes" id="UP001258315"/>
    </source>
</evidence>
<comment type="caution">
    <text evidence="7">The sequence shown here is derived from an EMBL/GenBank/DDBJ whole genome shotgun (WGS) entry which is preliminary data.</text>
</comment>
<evidence type="ECO:0000256" key="3">
    <source>
        <dbReference type="ARBA" id="ARBA00022837"/>
    </source>
</evidence>
<feature type="signal peptide" evidence="4">
    <location>
        <begin position="1"/>
        <end position="25"/>
    </location>
</feature>
<feature type="domain" description="Glycosyl hydrolase family 92" evidence="5">
    <location>
        <begin position="274"/>
        <end position="745"/>
    </location>
</feature>
<dbReference type="PANTHER" id="PTHR12143">
    <property type="entry name" value="PEPTIDE N-GLYCANASE PNGASE -RELATED"/>
    <property type="match status" value="1"/>
</dbReference>
<dbReference type="NCBIfam" id="TIGR01180">
    <property type="entry name" value="aman2_put"/>
    <property type="match status" value="1"/>
</dbReference>
<reference evidence="8" key="1">
    <citation type="submission" date="2023-07" db="EMBL/GenBank/DDBJ databases">
        <title>Functional and genomic diversity of the sorghum phyllosphere microbiome.</title>
        <authorList>
            <person name="Shade A."/>
        </authorList>
    </citation>
    <scope>NUCLEOTIDE SEQUENCE [LARGE SCALE GENOMIC DNA]</scope>
    <source>
        <strain evidence="8">SORGH_AS_0422</strain>
    </source>
</reference>
<dbReference type="InterPro" id="IPR008928">
    <property type="entry name" value="6-hairpin_glycosidase_sf"/>
</dbReference>
<dbReference type="SUPFAM" id="SSF48208">
    <property type="entry name" value="Six-hairpin glycosidases"/>
    <property type="match status" value="1"/>
</dbReference>
<dbReference type="Gene3D" id="1.20.1610.10">
    <property type="entry name" value="alpha-1,2-mannosidases domains"/>
    <property type="match status" value="1"/>
</dbReference>
<dbReference type="Gene3D" id="3.30.2080.10">
    <property type="entry name" value="GH92 mannosidase domain"/>
    <property type="match status" value="1"/>
</dbReference>
<dbReference type="InterPro" id="IPR014718">
    <property type="entry name" value="GH-type_carb-bd"/>
</dbReference>
<dbReference type="EMBL" id="JAVLVU010000001">
    <property type="protein sequence ID" value="MDT3402152.1"/>
    <property type="molecule type" value="Genomic_DNA"/>
</dbReference>
<keyword evidence="3" id="KW-0106">Calcium</keyword>
<feature type="chain" id="PRO_5047533713" evidence="4">
    <location>
        <begin position="26"/>
        <end position="761"/>
    </location>
</feature>
<evidence type="ECO:0000256" key="4">
    <source>
        <dbReference type="SAM" id="SignalP"/>
    </source>
</evidence>
<feature type="domain" description="Glycosyl hydrolase family 92 N-terminal" evidence="6">
    <location>
        <begin position="32"/>
        <end position="268"/>
    </location>
</feature>
<name>A0ABU3GQT5_9SPHI</name>
<protein>
    <submittedName>
        <fullName evidence="7">Alpha-1,2-mannosidase</fullName>
    </submittedName>
</protein>
<keyword evidence="8" id="KW-1185">Reference proteome</keyword>
<sequence length="761" mass="85064">MYFNKSLQCLLIGSLALISALQASAQSNLHQYVDTRIGSEGVGRVFIGPSCPFGMVKPSPDCTVRPNSGWLPEPAPVTGFGQVHVSGTGGGPKYGNILIMPFTGALISLDHSSMRQDEKMTLGYYSVKLKKHNIKTEITTADKASFYKFTYPAKASKALAIDAGFFLGENPVPDAREAQQFVGSEIEVVSDTEVRGYSRIRGGWNNGAAYTVYFHAVFNTPVKSLSTWKGKKLFPGVKQQFDGAEKTGALLSFKDAGNDTLKVKIGISFVSEGKAKENVAQEIPHWSFDKVLGEVRQKWNNLLSRIEISADASVEQKKMFYTALYHTMLMPVNRTNENPLWSGSEPYYDDFYAIWDTFRSSNPLITLISPARQTEIVNALLNIYKHDGYMPDARSGNYNGRTQGGSNAEVLIADAFAKGLQGINYNVALEAMLKDATVPPGGLEEKEGRGGIPKYDRLGYVPYHIPRAGNRTTDYAYEDYCIAMVAKGMGKTAIYQKYIKLADNWKNLWRDGYKDHGATGFIMPKDSSGRWLDEIPYGTSKNQHPTFKYTPLSREYPWYVCHWCGFFYEATSWEYSLSIPHQVPQLVEKSGGKEAFKQRLDTLFEKRFYNVDNEPSFLTPSLYHWIGRPDLSSQRIRQIVTDNFNTSPTGLPGNDDSGAMSSWLAFQMMGFYPNAGQSYYLLNSPMLKQVTLHQENGKDFRITAKNLSAQNVYVKSVKLNGKDFDQAWIEHADIVKGGELTFEMTSKPTSWGTKVLPPSKN</sequence>
<evidence type="ECO:0000313" key="7">
    <source>
        <dbReference type="EMBL" id="MDT3402152.1"/>
    </source>
</evidence>
<dbReference type="Pfam" id="PF17678">
    <property type="entry name" value="Glyco_hydro_92N"/>
    <property type="match status" value="1"/>
</dbReference>
<dbReference type="Gene3D" id="2.70.98.10">
    <property type="match status" value="1"/>
</dbReference>